<protein>
    <submittedName>
        <fullName evidence="1">Uncharacterized protein</fullName>
    </submittedName>
</protein>
<reference evidence="1" key="1">
    <citation type="submission" date="2014-09" db="EMBL/GenBank/DDBJ databases">
        <authorList>
            <person name="Magalhaes I.L.F."/>
            <person name="Oliveira U."/>
            <person name="Santos F.R."/>
            <person name="Vidigal T.H.D.A."/>
            <person name="Brescovit A.D."/>
            <person name="Santos A.J."/>
        </authorList>
    </citation>
    <scope>NUCLEOTIDE SEQUENCE</scope>
    <source>
        <tissue evidence="1">Shoot tissue taken approximately 20 cm above the soil surface</tissue>
    </source>
</reference>
<organism evidence="1">
    <name type="scientific">Arundo donax</name>
    <name type="common">Giant reed</name>
    <name type="synonym">Donax arundinaceus</name>
    <dbReference type="NCBI Taxonomy" id="35708"/>
    <lineage>
        <taxon>Eukaryota</taxon>
        <taxon>Viridiplantae</taxon>
        <taxon>Streptophyta</taxon>
        <taxon>Embryophyta</taxon>
        <taxon>Tracheophyta</taxon>
        <taxon>Spermatophyta</taxon>
        <taxon>Magnoliopsida</taxon>
        <taxon>Liliopsida</taxon>
        <taxon>Poales</taxon>
        <taxon>Poaceae</taxon>
        <taxon>PACMAD clade</taxon>
        <taxon>Arundinoideae</taxon>
        <taxon>Arundineae</taxon>
        <taxon>Arundo</taxon>
    </lineage>
</organism>
<dbReference type="EMBL" id="GBRH01205540">
    <property type="protein sequence ID" value="JAD92355.1"/>
    <property type="molecule type" value="Transcribed_RNA"/>
</dbReference>
<accession>A0A0A9E371</accession>
<proteinExistence type="predicted"/>
<name>A0A0A9E371_ARUDO</name>
<evidence type="ECO:0000313" key="1">
    <source>
        <dbReference type="EMBL" id="JAD92355.1"/>
    </source>
</evidence>
<reference evidence="1" key="2">
    <citation type="journal article" date="2015" name="Data Brief">
        <title>Shoot transcriptome of the giant reed, Arundo donax.</title>
        <authorList>
            <person name="Barrero R.A."/>
            <person name="Guerrero F.D."/>
            <person name="Moolhuijzen P."/>
            <person name="Goolsby J.A."/>
            <person name="Tidwell J."/>
            <person name="Bellgard S.E."/>
            <person name="Bellgard M.I."/>
        </authorList>
    </citation>
    <scope>NUCLEOTIDE SEQUENCE</scope>
    <source>
        <tissue evidence="1">Shoot tissue taken approximately 20 cm above the soil surface</tissue>
    </source>
</reference>
<dbReference type="AlphaFoldDB" id="A0A0A9E371"/>
<sequence length="58" mass="6828">MYVLTLSKTRKENESTSKVQFQRICSSYQYIVTSITTKSKSEEMLTQWSPGRRPMCRC</sequence>